<accession>A0A0F9KM80</accession>
<name>A0A0F9KM80_9ZZZZ</name>
<gene>
    <name evidence="1" type="ORF">LCGC14_1616650</name>
</gene>
<dbReference type="EMBL" id="LAZR01013153">
    <property type="protein sequence ID" value="KKM23288.1"/>
    <property type="molecule type" value="Genomic_DNA"/>
</dbReference>
<proteinExistence type="predicted"/>
<protein>
    <submittedName>
        <fullName evidence="1">Uncharacterized protein</fullName>
    </submittedName>
</protein>
<sequence length="59" mass="6801">MQHIDVQVMMEFHITGPDGEDPTKAAKNWVDEVDRVVFKDEINYGNYKLKATVVKCNCE</sequence>
<dbReference type="AlphaFoldDB" id="A0A0F9KM80"/>
<evidence type="ECO:0000313" key="1">
    <source>
        <dbReference type="EMBL" id="KKM23288.1"/>
    </source>
</evidence>
<comment type="caution">
    <text evidence="1">The sequence shown here is derived from an EMBL/GenBank/DDBJ whole genome shotgun (WGS) entry which is preliminary data.</text>
</comment>
<organism evidence="1">
    <name type="scientific">marine sediment metagenome</name>
    <dbReference type="NCBI Taxonomy" id="412755"/>
    <lineage>
        <taxon>unclassified sequences</taxon>
        <taxon>metagenomes</taxon>
        <taxon>ecological metagenomes</taxon>
    </lineage>
</organism>
<reference evidence="1" key="1">
    <citation type="journal article" date="2015" name="Nature">
        <title>Complex archaea that bridge the gap between prokaryotes and eukaryotes.</title>
        <authorList>
            <person name="Spang A."/>
            <person name="Saw J.H."/>
            <person name="Jorgensen S.L."/>
            <person name="Zaremba-Niedzwiedzka K."/>
            <person name="Martijn J."/>
            <person name="Lind A.E."/>
            <person name="van Eijk R."/>
            <person name="Schleper C."/>
            <person name="Guy L."/>
            <person name="Ettema T.J."/>
        </authorList>
    </citation>
    <scope>NUCLEOTIDE SEQUENCE</scope>
</reference>